<dbReference type="SUPFAM" id="SSF53474">
    <property type="entry name" value="alpha/beta-Hydrolases"/>
    <property type="match status" value="1"/>
</dbReference>
<dbReference type="InterPro" id="IPR029058">
    <property type="entry name" value="AB_hydrolase_fold"/>
</dbReference>
<evidence type="ECO:0000313" key="3">
    <source>
        <dbReference type="Proteomes" id="UP000003530"/>
    </source>
</evidence>
<evidence type="ECO:0008006" key="4">
    <source>
        <dbReference type="Google" id="ProtNLM"/>
    </source>
</evidence>
<dbReference type="PATRIC" id="fig|888811.3.peg.1467"/>
<sequence>MYGIFMSNSNLKTFDNFYGDLAQSAYTGRPNNFPPKNNSTKVKVFDFSKEVIYDEEITPGGKNLPYDGRVYLQPDSDLHDVNKITTVPVPDTNGMRREPRIVDSYQKGLMTDEKAGFNSYFLTDTPTLGKDTKKTYMAIRGSDGFNLDKILERGIKALNLNDWIDNDAQFAFNHIHIPQAPLATEAMKTRIQEMREKAPNATMDLSAHSLGTMVTVQGIAGLSSNDLDKIGRVVLFDGPDTTKSLLKMGLTPDQIKAIGKKIEYYVNPFDMVSMLNREYTIAHLPEDGEQYHVRGEGGPVGKVNIVVPLYYTQSFDSESAHDFGVFQGDGKGSFLTASADYHPELLRAGEKLARLIAKTLDALRKLGVDEETASNIFNSLMKGDLPDRAVLGYAFYHQFETEYKEIIRVARLESMAWDREAITRYQEQLGNGNLTGEDRILVRARLLQTAAQLAIFEMEDKVKHVQTLLSDAKEFVQNTVKDTSTEAMGMVTYLSGTEVASLLADFNVSRFWDDTIESSTETSAKGFMTEIEQLGMTLVRASGDFAAVDTQQAEDFNNLLADVKGTWRGKNGADSK</sequence>
<evidence type="ECO:0000313" key="2">
    <source>
        <dbReference type="EMBL" id="EGD36203.1"/>
    </source>
</evidence>
<accession>F0IMY8</accession>
<dbReference type="GO" id="GO:0016787">
    <property type="term" value="F:hydrolase activity"/>
    <property type="evidence" value="ECO:0007669"/>
    <property type="project" value="UniProtKB-KW"/>
</dbReference>
<dbReference type="HOGENOM" id="CLU_041127_0_0_9"/>
<keyword evidence="1" id="KW-0378">Hydrolase</keyword>
<protein>
    <recommendedName>
        <fullName evidence="4">Cutinase</fullName>
    </recommendedName>
</protein>
<dbReference type="AlphaFoldDB" id="F0IMY8"/>
<dbReference type="InterPro" id="IPR000675">
    <property type="entry name" value="Cutinase/axe"/>
</dbReference>
<proteinExistence type="predicted"/>
<dbReference type="Pfam" id="PF01083">
    <property type="entry name" value="Cutinase"/>
    <property type="match status" value="1"/>
</dbReference>
<reference evidence="2 3" key="1">
    <citation type="submission" date="2011-02" db="EMBL/GenBank/DDBJ databases">
        <authorList>
            <person name="Muzny D."/>
            <person name="Qin X."/>
            <person name="Deng J."/>
            <person name="Jiang H."/>
            <person name="Liu Y."/>
            <person name="Qu J."/>
            <person name="Song X.-Z."/>
            <person name="Zhang L."/>
            <person name="Thornton R."/>
            <person name="Coyle M."/>
            <person name="Francisco L."/>
            <person name="Jackson L."/>
            <person name="Javaid M."/>
            <person name="Korchina V."/>
            <person name="Kovar C."/>
            <person name="Mata R."/>
            <person name="Mathew T."/>
            <person name="Ngo R."/>
            <person name="Nguyen L."/>
            <person name="Nguyen N."/>
            <person name="Okwuonu G."/>
            <person name="Ongeri F."/>
            <person name="Pham C."/>
            <person name="Simmons D."/>
            <person name="Wilczek-Boney K."/>
            <person name="Hale W."/>
            <person name="Jakkamsetti A."/>
            <person name="Pham P."/>
            <person name="Ruth R."/>
            <person name="San Lucas F."/>
            <person name="Warren J."/>
            <person name="Zhang J."/>
            <person name="Zhao Z."/>
            <person name="Zhou C."/>
            <person name="Zhu D."/>
            <person name="Lee S."/>
            <person name="Bess C."/>
            <person name="Blankenburg K."/>
            <person name="Forbes L."/>
            <person name="Fu Q."/>
            <person name="Gubbala S."/>
            <person name="Hirani K."/>
            <person name="Jayaseelan J.C."/>
            <person name="Lara F."/>
            <person name="Munidasa M."/>
            <person name="Palculict T."/>
            <person name="Patil S."/>
            <person name="Pu L.-L."/>
            <person name="Saada N."/>
            <person name="Tang L."/>
            <person name="Weissenberger G."/>
            <person name="Zhu Y."/>
            <person name="Hemphill L."/>
            <person name="Shang Y."/>
            <person name="Youmans B."/>
            <person name="Ayvaz T."/>
            <person name="Ross M."/>
            <person name="Santibanez J."/>
            <person name="Aqrawi P."/>
            <person name="Gross S."/>
            <person name="Joshi V."/>
            <person name="Fowler G."/>
            <person name="Nazareth L."/>
            <person name="Reid J."/>
            <person name="Worley K."/>
            <person name="Petrosino J."/>
            <person name="Highlander S."/>
            <person name="Gibbs R."/>
        </authorList>
    </citation>
    <scope>NUCLEOTIDE SEQUENCE [LARGE SCALE GENOMIC DNA]</scope>
    <source>
        <strain evidence="2 3">SK150</strain>
    </source>
</reference>
<comment type="caution">
    <text evidence="2">The sequence shown here is derived from an EMBL/GenBank/DDBJ whole genome shotgun (WGS) entry which is preliminary data.</text>
</comment>
<dbReference type="ESTHER" id="strsa-f0imy8">
    <property type="family name" value="Cutinase"/>
</dbReference>
<name>F0IMY8_STRSA</name>
<dbReference type="EMBL" id="AEXY01000018">
    <property type="protein sequence ID" value="EGD36203.1"/>
    <property type="molecule type" value="Genomic_DNA"/>
</dbReference>
<gene>
    <name evidence="2" type="ORF">HMPREF9383_1491</name>
</gene>
<organism evidence="2 3">
    <name type="scientific">Streptococcus sanguinis SK150</name>
    <dbReference type="NCBI Taxonomy" id="888811"/>
    <lineage>
        <taxon>Bacteria</taxon>
        <taxon>Bacillati</taxon>
        <taxon>Bacillota</taxon>
        <taxon>Bacilli</taxon>
        <taxon>Lactobacillales</taxon>
        <taxon>Streptococcaceae</taxon>
        <taxon>Streptococcus</taxon>
    </lineage>
</organism>
<dbReference type="Proteomes" id="UP000003530">
    <property type="component" value="Unassembled WGS sequence"/>
</dbReference>
<evidence type="ECO:0000256" key="1">
    <source>
        <dbReference type="ARBA" id="ARBA00022801"/>
    </source>
</evidence>